<evidence type="ECO:0000256" key="1">
    <source>
        <dbReference type="ARBA" id="ARBA00010587"/>
    </source>
</evidence>
<name>A0A1J5TFH5_9ZZZZ</name>
<dbReference type="EMBL" id="MLJW01000017">
    <property type="protein sequence ID" value="OIR12476.1"/>
    <property type="molecule type" value="Genomic_DNA"/>
</dbReference>
<accession>A0A1J5TFH5</accession>
<proteinExistence type="inferred from homology"/>
<comment type="caution">
    <text evidence="4">The sequence shown here is derived from an EMBL/GenBank/DDBJ whole genome shotgun (WGS) entry which is preliminary data.</text>
</comment>
<evidence type="ECO:0000256" key="3">
    <source>
        <dbReference type="ARBA" id="ARBA00023004"/>
    </source>
</evidence>
<dbReference type="AlphaFoldDB" id="A0A1J5TFH5"/>
<evidence type="ECO:0008006" key="5">
    <source>
        <dbReference type="Google" id="ProtNLM"/>
    </source>
</evidence>
<keyword evidence="2" id="KW-0479">Metal-binding</keyword>
<comment type="similarity">
    <text evidence="1">Belongs to the hemerythrin family.</text>
</comment>
<keyword evidence="3" id="KW-0408">Iron</keyword>
<reference evidence="4" key="1">
    <citation type="submission" date="2016-10" db="EMBL/GenBank/DDBJ databases">
        <title>Sequence of Gallionella enrichment culture.</title>
        <authorList>
            <person name="Poehlein A."/>
            <person name="Muehling M."/>
            <person name="Daniel R."/>
        </authorList>
    </citation>
    <scope>NUCLEOTIDE SEQUENCE</scope>
</reference>
<evidence type="ECO:0000313" key="4">
    <source>
        <dbReference type="EMBL" id="OIR12476.1"/>
    </source>
</evidence>
<organism evidence="4">
    <name type="scientific">mine drainage metagenome</name>
    <dbReference type="NCBI Taxonomy" id="410659"/>
    <lineage>
        <taxon>unclassified sequences</taxon>
        <taxon>metagenomes</taxon>
        <taxon>ecological metagenomes</taxon>
    </lineage>
</organism>
<gene>
    <name evidence="4" type="ORF">GALL_61750</name>
</gene>
<dbReference type="Gene3D" id="1.20.120.50">
    <property type="entry name" value="Hemerythrin-like"/>
    <property type="match status" value="1"/>
</dbReference>
<evidence type="ECO:0000256" key="2">
    <source>
        <dbReference type="ARBA" id="ARBA00022723"/>
    </source>
</evidence>
<dbReference type="InterPro" id="IPR035938">
    <property type="entry name" value="Hemerythrin-like_sf"/>
</dbReference>
<protein>
    <recommendedName>
        <fullName evidence="5">Hemerythrin-like domain-containing protein</fullName>
    </recommendedName>
</protein>
<dbReference type="SUPFAM" id="SSF47188">
    <property type="entry name" value="Hemerythrin-like"/>
    <property type="match status" value="1"/>
</dbReference>
<sequence>MGCDKEKVASCQGRLISFEYVFIDFVIEHFKNEEKIMSKIYSNKDTNECFRLHQQEHDKLLREMQSLMHKLSTESDRGHTSVAIREFHYRITELFGTHARMFDDPFMRQPKDNEK</sequence>
<dbReference type="GO" id="GO:0046872">
    <property type="term" value="F:metal ion binding"/>
    <property type="evidence" value="ECO:0007669"/>
    <property type="project" value="UniProtKB-KW"/>
</dbReference>